<dbReference type="AlphaFoldDB" id="V6CK14"/>
<proteinExistence type="predicted"/>
<accession>V6CK14</accession>
<dbReference type="Proteomes" id="UP000001940">
    <property type="component" value="Chromosome I"/>
</dbReference>
<dbReference type="KEGG" id="cel:CELE_Y95B8A.11"/>
<evidence type="ECO:0000313" key="1">
    <source>
        <dbReference type="EMBL" id="CDK13383.1"/>
    </source>
</evidence>
<dbReference type="OrthoDB" id="5812938at2759"/>
<sequence length="410" mass="47411">MVPKRVLLSDIDFYRNFLFLIFNHFNFEMASSVTTSLNFSNLESPKSNSSSLFEDSLFRWKRTPERAPSNNELVEHGDLENFEYSEPFVIKFHNICKGGGERVNGQPKMDVACQLDDFIEVPIKDAENCLECMTDDRILLDSVEIEVKICTTTCKLAIESILEKYAERRERCKSIVMVKRLVFFIYDLTYAKELAPILARIAPRACIVNLGIPKTKTFPLPPPIECRYVAEFIADFLRGRNAWQTIRVLRVFYFVSLDLNLQKILKKCVCLRHLTLSNVEDVGVFELDTVNSVLLDSCDFSITMMDEVFAEKHPRLFPNATNFGFHRSPISLCLKALKEWSRDRIADTRKTLCFYQPERDFRKFLFEASKLFEVVDDDNELEGEVQIKGQSGGCPLITVFNKDRVYKARI</sequence>
<reference evidence="1 2" key="1">
    <citation type="journal article" date="1998" name="Science">
        <title>Genome sequence of the nematode C. elegans: a platform for investigating biology.</title>
        <authorList>
            <consortium name="The C. elegans sequencing consortium"/>
            <person name="Sulson J.E."/>
            <person name="Waterston R."/>
        </authorList>
    </citation>
    <scope>NUCLEOTIDE SEQUENCE [LARGE SCALE GENOMIC DNA]</scope>
    <source>
        <strain evidence="1 2">Bristol N2</strain>
    </source>
</reference>
<dbReference type="AGR" id="WB:WBGene00022390"/>
<dbReference type="EMBL" id="BX284601">
    <property type="protein sequence ID" value="CDK13383.1"/>
    <property type="molecule type" value="Genomic_DNA"/>
</dbReference>
<dbReference type="ExpressionAtlas" id="V6CK14">
    <property type="expression patterns" value="baseline and differential"/>
</dbReference>
<dbReference type="WormBase" id="Y95B8A.11b">
    <property type="protein sequence ID" value="CE49212"/>
    <property type="gene ID" value="WBGene00022390"/>
    <property type="gene designation" value="him-19"/>
</dbReference>
<keyword evidence="2" id="KW-1185">Reference proteome</keyword>
<protein>
    <submittedName>
        <fullName evidence="1">FBD domain-containing protein</fullName>
    </submittedName>
</protein>
<organism evidence="1 2">
    <name type="scientific">Caenorhabditis elegans</name>
    <dbReference type="NCBI Taxonomy" id="6239"/>
    <lineage>
        <taxon>Eukaryota</taxon>
        <taxon>Metazoa</taxon>
        <taxon>Ecdysozoa</taxon>
        <taxon>Nematoda</taxon>
        <taxon>Chromadorea</taxon>
        <taxon>Rhabditida</taxon>
        <taxon>Rhabditina</taxon>
        <taxon>Rhabditomorpha</taxon>
        <taxon>Rhabditoidea</taxon>
        <taxon>Rhabditidae</taxon>
        <taxon>Peloderinae</taxon>
        <taxon>Caenorhabditis</taxon>
    </lineage>
</organism>
<name>V6CK14_CAEEL</name>
<dbReference type="GeneID" id="190809"/>
<dbReference type="RefSeq" id="NP_001293191.1">
    <property type="nucleotide sequence ID" value="NM_001306262.2"/>
</dbReference>
<evidence type="ECO:0000313" key="3">
    <source>
        <dbReference type="WormBase" id="Y95B8A.11b"/>
    </source>
</evidence>
<evidence type="ECO:0000313" key="2">
    <source>
        <dbReference type="Proteomes" id="UP000001940"/>
    </source>
</evidence>
<gene>
    <name evidence="1 3" type="primary">him-19</name>
    <name evidence="1" type="ORF">CELE_Y95B8A.11</name>
    <name evidence="3" type="ORF">Y95B8A.11</name>
</gene>
<dbReference type="Bgee" id="WBGene00022390">
    <property type="expression patterns" value="Expressed in germ line (C elegans) and 4 other cell types or tissues"/>
</dbReference>
<dbReference type="CTD" id="190809"/>